<comment type="similarity">
    <text evidence="1">Belongs to the FMO family.</text>
</comment>
<dbReference type="InParanoid" id="A0A2J6SI67"/>
<evidence type="ECO:0000256" key="2">
    <source>
        <dbReference type="ARBA" id="ARBA00022630"/>
    </source>
</evidence>
<dbReference type="InterPro" id="IPR000960">
    <property type="entry name" value="Flavin_mOase"/>
</dbReference>
<feature type="region of interest" description="Disordered" evidence="6">
    <location>
        <begin position="461"/>
        <end position="486"/>
    </location>
</feature>
<keyword evidence="2" id="KW-0285">Flavoprotein</keyword>
<dbReference type="GO" id="GO:0050660">
    <property type="term" value="F:flavin adenine dinucleotide binding"/>
    <property type="evidence" value="ECO:0007669"/>
    <property type="project" value="InterPro"/>
</dbReference>
<dbReference type="GeneID" id="36586861"/>
<evidence type="ECO:0000256" key="6">
    <source>
        <dbReference type="SAM" id="MobiDB-lite"/>
    </source>
</evidence>
<evidence type="ECO:0000256" key="1">
    <source>
        <dbReference type="ARBA" id="ARBA00009183"/>
    </source>
</evidence>
<dbReference type="Pfam" id="PF13450">
    <property type="entry name" value="NAD_binding_8"/>
    <property type="match status" value="1"/>
</dbReference>
<evidence type="ECO:0000313" key="8">
    <source>
        <dbReference type="Proteomes" id="UP000235371"/>
    </source>
</evidence>
<dbReference type="GO" id="GO:0050661">
    <property type="term" value="F:NADP binding"/>
    <property type="evidence" value="ECO:0007669"/>
    <property type="project" value="InterPro"/>
</dbReference>
<accession>A0A2J6SI67</accession>
<dbReference type="GO" id="GO:0004499">
    <property type="term" value="F:N,N-dimethylaniline monooxygenase activity"/>
    <property type="evidence" value="ECO:0007669"/>
    <property type="project" value="InterPro"/>
</dbReference>
<keyword evidence="8" id="KW-1185">Reference proteome</keyword>
<keyword evidence="4" id="KW-0521">NADP</keyword>
<dbReference type="Gene3D" id="3.50.50.60">
    <property type="entry name" value="FAD/NAD(P)-binding domain"/>
    <property type="match status" value="2"/>
</dbReference>
<reference evidence="7 8" key="1">
    <citation type="submission" date="2016-04" db="EMBL/GenBank/DDBJ databases">
        <title>A degradative enzymes factory behind the ericoid mycorrhizal symbiosis.</title>
        <authorList>
            <consortium name="DOE Joint Genome Institute"/>
            <person name="Martino E."/>
            <person name="Morin E."/>
            <person name="Grelet G."/>
            <person name="Kuo A."/>
            <person name="Kohler A."/>
            <person name="Daghino S."/>
            <person name="Barry K."/>
            <person name="Choi C."/>
            <person name="Cichocki N."/>
            <person name="Clum A."/>
            <person name="Copeland A."/>
            <person name="Hainaut M."/>
            <person name="Haridas S."/>
            <person name="Labutti K."/>
            <person name="Lindquist E."/>
            <person name="Lipzen A."/>
            <person name="Khouja H.-R."/>
            <person name="Murat C."/>
            <person name="Ohm R."/>
            <person name="Olson A."/>
            <person name="Spatafora J."/>
            <person name="Veneault-Fourrey C."/>
            <person name="Henrissat B."/>
            <person name="Grigoriev I."/>
            <person name="Martin F."/>
            <person name="Perotto S."/>
        </authorList>
    </citation>
    <scope>NUCLEOTIDE SEQUENCE [LARGE SCALE GENOMIC DNA]</scope>
    <source>
        <strain evidence="7 8">E</strain>
    </source>
</reference>
<dbReference type="AlphaFoldDB" id="A0A2J6SI67"/>
<dbReference type="RefSeq" id="XP_024727362.1">
    <property type="nucleotide sequence ID" value="XM_024878784.1"/>
</dbReference>
<dbReference type="Pfam" id="PF00743">
    <property type="entry name" value="FMO-like"/>
    <property type="match status" value="1"/>
</dbReference>
<dbReference type="PRINTS" id="PR00370">
    <property type="entry name" value="FMOXYGENASE"/>
</dbReference>
<gene>
    <name evidence="7" type="ORF">K444DRAFT_603742</name>
</gene>
<proteinExistence type="inferred from homology"/>
<dbReference type="OrthoDB" id="66881at2759"/>
<evidence type="ECO:0000256" key="3">
    <source>
        <dbReference type="ARBA" id="ARBA00022827"/>
    </source>
</evidence>
<evidence type="ECO:0000256" key="5">
    <source>
        <dbReference type="ARBA" id="ARBA00023002"/>
    </source>
</evidence>
<dbReference type="InterPro" id="IPR050346">
    <property type="entry name" value="FMO-like"/>
</dbReference>
<organism evidence="7 8">
    <name type="scientific">Hyaloscypha bicolor E</name>
    <dbReference type="NCBI Taxonomy" id="1095630"/>
    <lineage>
        <taxon>Eukaryota</taxon>
        <taxon>Fungi</taxon>
        <taxon>Dikarya</taxon>
        <taxon>Ascomycota</taxon>
        <taxon>Pezizomycotina</taxon>
        <taxon>Leotiomycetes</taxon>
        <taxon>Helotiales</taxon>
        <taxon>Hyaloscyphaceae</taxon>
        <taxon>Hyaloscypha</taxon>
        <taxon>Hyaloscypha bicolor</taxon>
    </lineage>
</organism>
<dbReference type="SUPFAM" id="SSF51905">
    <property type="entry name" value="FAD/NAD(P)-binding domain"/>
    <property type="match status" value="1"/>
</dbReference>
<name>A0A2J6SI67_9HELO</name>
<dbReference type="InterPro" id="IPR036188">
    <property type="entry name" value="FAD/NAD-bd_sf"/>
</dbReference>
<dbReference type="InterPro" id="IPR020946">
    <property type="entry name" value="Flavin_mOase-like"/>
</dbReference>
<dbReference type="Proteomes" id="UP000235371">
    <property type="component" value="Unassembled WGS sequence"/>
</dbReference>
<evidence type="ECO:0000256" key="4">
    <source>
        <dbReference type="ARBA" id="ARBA00022857"/>
    </source>
</evidence>
<keyword evidence="3" id="KW-0274">FAD</keyword>
<keyword evidence="5" id="KW-0560">Oxidoreductase</keyword>
<dbReference type="PANTHER" id="PTHR23023">
    <property type="entry name" value="DIMETHYLANILINE MONOOXYGENASE"/>
    <property type="match status" value="1"/>
</dbReference>
<sequence>MAEDGCVRSVAIIGAGAAGAITAAAFAAEEYFERIQVFERRESAGGTWIYDSSPPSKLPLKPGSLPPELDPSLPVPNNLPEITSPNEQERFTQTPIYSSLTTNVPAIAMPFSDLPFAYGPFVPHHIPKQYIESYFAYHKIDSLLSLNTTIEDVSLISPPNSAKEKWKLTLRKHDPVRQVDVWWEDAFDAVVLANGHYSVPFIPEVTGLAAYMKLFPGRIQHSKTYRTPLLYTNKKVLIIGNSASAKDLSMDLLSTVAHPLYLSRRSASRWDGPSPPRGIIWKPVVKEYRMDGRIVFDDESYVDGVDTVIYCTGYLPSFPFWDAKNNGREIWDYKKNKLAKTYLHTFFHDFKTLGIVGMPRVLTFRSFEYQAIALARLWSGRQTKALPGLEVQEGWEEEREILGKRQGKKFHDIEWGTGETLGWLGELYEIAGLGKLTGEGRTPPVIGEEVRWAIENLRKYPEPGKDKDEKRKGKVEGESVSREDRLEGGDAEQWVLVGRRAEKDLLSFI</sequence>
<dbReference type="EMBL" id="KZ613913">
    <property type="protein sequence ID" value="PMD50458.1"/>
    <property type="molecule type" value="Genomic_DNA"/>
</dbReference>
<evidence type="ECO:0000313" key="7">
    <source>
        <dbReference type="EMBL" id="PMD50458.1"/>
    </source>
</evidence>
<protein>
    <submittedName>
        <fullName evidence="7">FAD/NAD(P)-binding domain-containing protein</fullName>
    </submittedName>
</protein>